<evidence type="ECO:0000313" key="2">
    <source>
        <dbReference type="Proteomes" id="UP001140074"/>
    </source>
</evidence>
<dbReference type="Gene3D" id="2.40.10.10">
    <property type="entry name" value="Trypsin-like serine proteases"/>
    <property type="match status" value="2"/>
</dbReference>
<dbReference type="InterPro" id="IPR043504">
    <property type="entry name" value="Peptidase_S1_PA_chymotrypsin"/>
</dbReference>
<accession>A0A9W8IE64</accession>
<protein>
    <submittedName>
        <fullName evidence="1">Uncharacterized protein</fullName>
    </submittedName>
</protein>
<name>A0A9W8IE64_9FUNG</name>
<organism evidence="1 2">
    <name type="scientific">Coemansia aciculifera</name>
    <dbReference type="NCBI Taxonomy" id="417176"/>
    <lineage>
        <taxon>Eukaryota</taxon>
        <taxon>Fungi</taxon>
        <taxon>Fungi incertae sedis</taxon>
        <taxon>Zoopagomycota</taxon>
        <taxon>Kickxellomycotina</taxon>
        <taxon>Kickxellomycetes</taxon>
        <taxon>Kickxellales</taxon>
        <taxon>Kickxellaceae</taxon>
        <taxon>Coemansia</taxon>
    </lineage>
</organism>
<keyword evidence="2" id="KW-1185">Reference proteome</keyword>
<reference evidence="1" key="1">
    <citation type="submission" date="2022-07" db="EMBL/GenBank/DDBJ databases">
        <title>Phylogenomic reconstructions and comparative analyses of Kickxellomycotina fungi.</title>
        <authorList>
            <person name="Reynolds N.K."/>
            <person name="Stajich J.E."/>
            <person name="Barry K."/>
            <person name="Grigoriev I.V."/>
            <person name="Crous P."/>
            <person name="Smith M.E."/>
        </authorList>
    </citation>
    <scope>NUCLEOTIDE SEQUENCE</scope>
    <source>
        <strain evidence="1">RSA 476</strain>
    </source>
</reference>
<gene>
    <name evidence="1" type="ORF">GGH94_005073</name>
</gene>
<dbReference type="SUPFAM" id="SSF50494">
    <property type="entry name" value="Trypsin-like serine proteases"/>
    <property type="match status" value="1"/>
</dbReference>
<dbReference type="Proteomes" id="UP001140074">
    <property type="component" value="Unassembled WGS sequence"/>
</dbReference>
<dbReference type="AlphaFoldDB" id="A0A9W8IE64"/>
<dbReference type="EMBL" id="JANBUY010000242">
    <property type="protein sequence ID" value="KAJ2861175.1"/>
    <property type="molecule type" value="Genomic_DNA"/>
</dbReference>
<sequence>MATVTITAPGAPPVNPVVVTGSGPAPATVTVTATVDSGMPAQATITATTTVVSGTTVDMGPKYQVAVSSDQTAVFGTFDISKVTVHPKYDTTTQANNLAIVYFDASSKGKFTNAIADWPAEWKSYYFVRQTQTNATKPIWNSPLVAVTDVTADSGNCAKLSSLYSDNQTDLICTQHDNHEHNHEHVDL</sequence>
<dbReference type="InterPro" id="IPR009003">
    <property type="entry name" value="Peptidase_S1_PA"/>
</dbReference>
<proteinExistence type="predicted"/>
<evidence type="ECO:0000313" key="1">
    <source>
        <dbReference type="EMBL" id="KAJ2861175.1"/>
    </source>
</evidence>
<comment type="caution">
    <text evidence="1">The sequence shown here is derived from an EMBL/GenBank/DDBJ whole genome shotgun (WGS) entry which is preliminary data.</text>
</comment>